<name>A0ABT0E0S0_9SPHN</name>
<comment type="caution">
    <text evidence="2">The sequence shown here is derived from an EMBL/GenBank/DDBJ whole genome shotgun (WGS) entry which is preliminary data.</text>
</comment>
<accession>A0ABT0E0S0</accession>
<organism evidence="2 3">
    <name type="scientific">Sphingobium agri</name>
    <dbReference type="NCBI Taxonomy" id="2933566"/>
    <lineage>
        <taxon>Bacteria</taxon>
        <taxon>Pseudomonadati</taxon>
        <taxon>Pseudomonadota</taxon>
        <taxon>Alphaproteobacteria</taxon>
        <taxon>Sphingomonadales</taxon>
        <taxon>Sphingomonadaceae</taxon>
        <taxon>Sphingobium</taxon>
    </lineage>
</organism>
<dbReference type="PANTHER" id="PTHR38593:SF1">
    <property type="entry name" value="BLR2558 PROTEIN"/>
    <property type="match status" value="1"/>
</dbReference>
<evidence type="ECO:0000313" key="2">
    <source>
        <dbReference type="EMBL" id="MCK0532967.1"/>
    </source>
</evidence>
<gene>
    <name evidence="2" type="ORF">MU848_15365</name>
</gene>
<keyword evidence="3" id="KW-1185">Reference proteome</keyword>
<proteinExistence type="predicted"/>
<dbReference type="InterPro" id="IPR012347">
    <property type="entry name" value="Ferritin-like"/>
</dbReference>
<evidence type="ECO:0000259" key="1">
    <source>
        <dbReference type="Pfam" id="PF13628"/>
    </source>
</evidence>
<protein>
    <submittedName>
        <fullName evidence="2">DUF4142 domain-containing protein</fullName>
    </submittedName>
</protein>
<dbReference type="Proteomes" id="UP001203512">
    <property type="component" value="Unassembled WGS sequence"/>
</dbReference>
<reference evidence="2 3" key="1">
    <citation type="submission" date="2022-04" db="EMBL/GenBank/DDBJ databases">
        <authorList>
            <person name="Huq M.A."/>
        </authorList>
    </citation>
    <scope>NUCLEOTIDE SEQUENCE [LARGE SCALE GENOMIC DNA]</scope>
    <source>
        <strain evidence="2 3">MAH-33</strain>
    </source>
</reference>
<dbReference type="RefSeq" id="WP_247233978.1">
    <property type="nucleotide sequence ID" value="NZ_JALKHS010000016.1"/>
</dbReference>
<dbReference type="PANTHER" id="PTHR38593">
    <property type="entry name" value="BLR2558 PROTEIN"/>
    <property type="match status" value="1"/>
</dbReference>
<sequence length="178" mass="19637">MSNEQEAGGLKQVVNKVTDAVGGMVGQASAASTRTADQFVENAAIGDRYEIRAGMIALQRAQRDDVRLAARQMIIDHTTSTHQLQAALEMNETAGVIAPPLELDNRRQGMIQHLMEASDDGFDKQYLDQQVLAHEETVTLMRNFAEGGDNSQLRSFALSTAPVVERHLEHMKHLRELA</sequence>
<dbReference type="EMBL" id="JALKHS010000016">
    <property type="protein sequence ID" value="MCK0532967.1"/>
    <property type="molecule type" value="Genomic_DNA"/>
</dbReference>
<dbReference type="InterPro" id="IPR025419">
    <property type="entry name" value="DUF4142"/>
</dbReference>
<feature type="domain" description="DUF4142" evidence="1">
    <location>
        <begin position="35"/>
        <end position="174"/>
    </location>
</feature>
<evidence type="ECO:0000313" key="3">
    <source>
        <dbReference type="Proteomes" id="UP001203512"/>
    </source>
</evidence>
<dbReference type="Gene3D" id="1.20.1260.10">
    <property type="match status" value="1"/>
</dbReference>
<dbReference type="Pfam" id="PF13628">
    <property type="entry name" value="DUF4142"/>
    <property type="match status" value="1"/>
</dbReference>